<dbReference type="AlphaFoldDB" id="A0A1B6NWQ3"/>
<proteinExistence type="predicted"/>
<reference evidence="1" key="1">
    <citation type="submission" date="2013-11" db="EMBL/GenBank/DDBJ databases">
        <title>Microbial diversity, functional groups and degradation webs in Northern and Southern Mediterranean and Red Sea marine crude oil polluted sites.</title>
        <authorList>
            <person name="Daffonchio D."/>
            <person name="Mapelli F."/>
            <person name="Ferrer M."/>
            <person name="Richter M."/>
            <person name="Cherif A."/>
            <person name="Malkawi H.I."/>
            <person name="Yakimov M.M."/>
            <person name="Abdel-Fattah Y.R."/>
            <person name="Blaghen M."/>
            <person name="Golyshin P.N."/>
            <person name="Kalogerakis N."/>
            <person name="Boon N."/>
            <person name="Magagnini M."/>
            <person name="Fava F."/>
        </authorList>
    </citation>
    <scope>NUCLEOTIDE SEQUENCE</scope>
</reference>
<gene>
    <name evidence="1" type="ORF">MGSAQ_001102</name>
</gene>
<protein>
    <submittedName>
        <fullName evidence="1">Uncharacterized protein</fullName>
    </submittedName>
</protein>
<evidence type="ECO:0000313" key="1">
    <source>
        <dbReference type="EMBL" id="KTF07402.1"/>
    </source>
</evidence>
<dbReference type="EMBL" id="AYSL01000565">
    <property type="protein sequence ID" value="KTF07402.1"/>
    <property type="molecule type" value="Genomic_DNA"/>
</dbReference>
<organism evidence="1">
    <name type="scientific">marine sediment metagenome</name>
    <dbReference type="NCBI Taxonomy" id="412755"/>
    <lineage>
        <taxon>unclassified sequences</taxon>
        <taxon>metagenomes</taxon>
        <taxon>ecological metagenomes</taxon>
    </lineage>
</organism>
<sequence length="36" mass="3642">MSDSATDPKGGAGTGVSVRTAIAVAIRHDSHRASFD</sequence>
<accession>A0A1B6NWQ3</accession>
<comment type="caution">
    <text evidence="1">The sequence shown here is derived from an EMBL/GenBank/DDBJ whole genome shotgun (WGS) entry which is preliminary data.</text>
</comment>
<name>A0A1B6NWQ3_9ZZZZ</name>